<dbReference type="InterPro" id="IPR007159">
    <property type="entry name" value="SpoVT-AbrB_dom"/>
</dbReference>
<evidence type="ECO:0000313" key="3">
    <source>
        <dbReference type="Proteomes" id="UP000199673"/>
    </source>
</evidence>
<evidence type="ECO:0000259" key="1">
    <source>
        <dbReference type="SMART" id="SM00966"/>
    </source>
</evidence>
<feature type="domain" description="SpoVT-AbrB" evidence="1">
    <location>
        <begin position="6"/>
        <end position="48"/>
    </location>
</feature>
<dbReference type="RefSeq" id="WP_091691806.1">
    <property type="nucleotide sequence ID" value="NZ_FPBF01000001.1"/>
</dbReference>
<dbReference type="Gene3D" id="2.10.260.10">
    <property type="match status" value="1"/>
</dbReference>
<dbReference type="EMBL" id="FPBF01000001">
    <property type="protein sequence ID" value="SFT54951.1"/>
    <property type="molecule type" value="Genomic_DNA"/>
</dbReference>
<dbReference type="Pfam" id="PF04014">
    <property type="entry name" value="MazE_antitoxin"/>
    <property type="match status" value="1"/>
</dbReference>
<evidence type="ECO:0000313" key="2">
    <source>
        <dbReference type="EMBL" id="SFT54951.1"/>
    </source>
</evidence>
<protein>
    <recommendedName>
        <fullName evidence="1">SpoVT-AbrB domain-containing protein</fullName>
    </recommendedName>
</protein>
<reference evidence="3" key="1">
    <citation type="submission" date="2016-10" db="EMBL/GenBank/DDBJ databases">
        <authorList>
            <person name="Varghese N."/>
            <person name="Submissions S."/>
        </authorList>
    </citation>
    <scope>NUCLEOTIDE SEQUENCE [LARGE SCALE GENOMIC DNA]</scope>
    <source>
        <strain evidence="3">DSM 23445</strain>
    </source>
</reference>
<dbReference type="Proteomes" id="UP000199673">
    <property type="component" value="Unassembled WGS sequence"/>
</dbReference>
<dbReference type="OrthoDB" id="9795766at2"/>
<dbReference type="InterPro" id="IPR037914">
    <property type="entry name" value="SpoVT-AbrB_sf"/>
</dbReference>
<name>A0A1I6YXL6_9BACT</name>
<keyword evidence="3" id="KW-1185">Reference proteome</keyword>
<dbReference type="SUPFAM" id="SSF89447">
    <property type="entry name" value="AbrB/MazE/MraZ-like"/>
    <property type="match status" value="1"/>
</dbReference>
<dbReference type="AlphaFoldDB" id="A0A1I6YXL6"/>
<sequence>MVKTLTKLGNSKALIIPAELIKKYGLDEVILEEKAEGILIRSAKDISSFQKAVDDLRLYKTEIYERIESQANEPDTIAYYKNSTNNLSDIDLDIVEE</sequence>
<accession>A0A1I6YXL6</accession>
<proteinExistence type="predicted"/>
<gene>
    <name evidence="2" type="ORF">SAMN04489724_1277</name>
</gene>
<dbReference type="STRING" id="305507.SAMN04489724_1277"/>
<dbReference type="SMART" id="SM00966">
    <property type="entry name" value="SpoVT_AbrB"/>
    <property type="match status" value="1"/>
</dbReference>
<dbReference type="GO" id="GO:0003677">
    <property type="term" value="F:DNA binding"/>
    <property type="evidence" value="ECO:0007669"/>
    <property type="project" value="InterPro"/>
</dbReference>
<organism evidence="2 3">
    <name type="scientific">Algoriphagus locisalis</name>
    <dbReference type="NCBI Taxonomy" id="305507"/>
    <lineage>
        <taxon>Bacteria</taxon>
        <taxon>Pseudomonadati</taxon>
        <taxon>Bacteroidota</taxon>
        <taxon>Cytophagia</taxon>
        <taxon>Cytophagales</taxon>
        <taxon>Cyclobacteriaceae</taxon>
        <taxon>Algoriphagus</taxon>
    </lineage>
</organism>